<comment type="caution">
    <text evidence="2">The sequence shown here is derived from an EMBL/GenBank/DDBJ whole genome shotgun (WGS) entry which is preliminary data.</text>
</comment>
<evidence type="ECO:0000256" key="1">
    <source>
        <dbReference type="SAM" id="SignalP"/>
    </source>
</evidence>
<evidence type="ECO:0000313" key="2">
    <source>
        <dbReference type="EMBL" id="MSB19903.1"/>
    </source>
</evidence>
<accession>A0A6I2R347</accession>
<dbReference type="EMBL" id="WKPR01000009">
    <property type="protein sequence ID" value="MSB19903.1"/>
    <property type="molecule type" value="Genomic_DNA"/>
</dbReference>
<dbReference type="RefSeq" id="WP_108981849.1">
    <property type="nucleotide sequence ID" value="NZ_JAQLWY010000062.1"/>
</dbReference>
<evidence type="ECO:0000313" key="3">
    <source>
        <dbReference type="Proteomes" id="UP000434475"/>
    </source>
</evidence>
<name>A0A6I2R347_FLAPL</name>
<dbReference type="PROSITE" id="PS51257">
    <property type="entry name" value="PROKAR_LIPOPROTEIN"/>
    <property type="match status" value="1"/>
</dbReference>
<sequence>MKNKLIGGVLLSAMALSLLAGCGPKPTIGDPEPAPKPDHGYVEIPKMDENNISPDEESELTVHYLPEGYAIAVSSGQAALLGGCSEADVGTVAEALGKFDVEKLNFIVVPNSEESRWTGVSALREQFGENLVVTSRAEGSDAYEEFKTSIGNMLLTVGTGSSFNVGTALFQVLGPVVEDTETPMDASLVLWTECGEESFLFADDATEWEVKSILADGADMKARYIFLNSRGETTLPYSAVQQLSPWEFILADDAAEPNLGKESQASILEMNGKTYSVAAAGSCDEPSEIEPSET</sequence>
<reference evidence="2 3" key="1">
    <citation type="journal article" date="2019" name="Nat. Med.">
        <title>A library of human gut bacterial isolates paired with longitudinal multiomics data enables mechanistic microbiome research.</title>
        <authorList>
            <person name="Poyet M."/>
            <person name="Groussin M."/>
            <person name="Gibbons S.M."/>
            <person name="Avila-Pacheco J."/>
            <person name="Jiang X."/>
            <person name="Kearney S.M."/>
            <person name="Perrotta A.R."/>
            <person name="Berdy B."/>
            <person name="Zhao S."/>
            <person name="Lieberman T.D."/>
            <person name="Swanson P.K."/>
            <person name="Smith M."/>
            <person name="Roesemann S."/>
            <person name="Alexander J.E."/>
            <person name="Rich S.A."/>
            <person name="Livny J."/>
            <person name="Vlamakis H."/>
            <person name="Clish C."/>
            <person name="Bullock K."/>
            <person name="Deik A."/>
            <person name="Scott J."/>
            <person name="Pierce K.A."/>
            <person name="Xavier R.J."/>
            <person name="Alm E.J."/>
        </authorList>
    </citation>
    <scope>NUCLEOTIDE SEQUENCE [LARGE SCALE GENOMIC DNA]</scope>
    <source>
        <strain evidence="2 3">BIOML-A2</strain>
    </source>
</reference>
<gene>
    <name evidence="2" type="ORF">GKE97_10255</name>
</gene>
<feature type="chain" id="PRO_5038886570" evidence="1">
    <location>
        <begin position="21"/>
        <end position="294"/>
    </location>
</feature>
<dbReference type="Proteomes" id="UP000434475">
    <property type="component" value="Unassembled WGS sequence"/>
</dbReference>
<dbReference type="AlphaFoldDB" id="A0A6I2R347"/>
<organism evidence="2 3">
    <name type="scientific">Flavonifractor plautii</name>
    <name type="common">Fusobacterium plautii</name>
    <dbReference type="NCBI Taxonomy" id="292800"/>
    <lineage>
        <taxon>Bacteria</taxon>
        <taxon>Bacillati</taxon>
        <taxon>Bacillota</taxon>
        <taxon>Clostridia</taxon>
        <taxon>Eubacteriales</taxon>
        <taxon>Oscillospiraceae</taxon>
        <taxon>Flavonifractor</taxon>
    </lineage>
</organism>
<proteinExistence type="predicted"/>
<keyword evidence="1" id="KW-0732">Signal</keyword>
<protein>
    <submittedName>
        <fullName evidence="2">Uncharacterized protein</fullName>
    </submittedName>
</protein>
<feature type="signal peptide" evidence="1">
    <location>
        <begin position="1"/>
        <end position="20"/>
    </location>
</feature>